<dbReference type="EMBL" id="FMBC01000044">
    <property type="protein sequence ID" value="SCC60171.1"/>
    <property type="molecule type" value="Genomic_DNA"/>
</dbReference>
<organism evidence="2 3">
    <name type="scientific">Kosakonia oryziphila</name>
    <dbReference type="NCBI Taxonomy" id="1005667"/>
    <lineage>
        <taxon>Bacteria</taxon>
        <taxon>Pseudomonadati</taxon>
        <taxon>Pseudomonadota</taxon>
        <taxon>Gammaproteobacteria</taxon>
        <taxon>Enterobacterales</taxon>
        <taxon>Enterobacteriaceae</taxon>
        <taxon>Kosakonia</taxon>
    </lineage>
</organism>
<feature type="region of interest" description="Disordered" evidence="1">
    <location>
        <begin position="213"/>
        <end position="245"/>
    </location>
</feature>
<evidence type="ECO:0000256" key="1">
    <source>
        <dbReference type="SAM" id="MobiDB-lite"/>
    </source>
</evidence>
<evidence type="ECO:0000313" key="2">
    <source>
        <dbReference type="EMBL" id="SCC60171.1"/>
    </source>
</evidence>
<dbReference type="OrthoDB" id="6485482at2"/>
<keyword evidence="2" id="KW-0449">Lipoprotein</keyword>
<dbReference type="NCBIfam" id="NF007997">
    <property type="entry name" value="PRK10722.1"/>
    <property type="match status" value="1"/>
</dbReference>
<dbReference type="Pfam" id="PF13942">
    <property type="entry name" value="Lipoprotein_20"/>
    <property type="match status" value="1"/>
</dbReference>
<name>A0A1C4FXE3_9ENTR</name>
<accession>A0A1C4FXE3</accession>
<evidence type="ECO:0000313" key="3">
    <source>
        <dbReference type="Proteomes" id="UP000198515"/>
    </source>
</evidence>
<reference evidence="3" key="1">
    <citation type="submission" date="2016-08" db="EMBL/GenBank/DDBJ databases">
        <authorList>
            <person name="Varghese N."/>
            <person name="Submissions Spin"/>
        </authorList>
    </citation>
    <scope>NUCLEOTIDE SEQUENCE [LARGE SCALE GENOMIC DNA]</scope>
    <source>
        <strain evidence="3">REICA_142</strain>
    </source>
</reference>
<sequence length="245" mass="28111">MNLYLVSMLHLFSRVVNAVTQQNIWLRALPCLLLVGCVMQKPQSAIHDDQEVRLPDHQLADFLATDCEDIWSLSGPDVDNNPLYWLRSMDCAQRLAPAAARAEARSWSDESWQATFRRGILLSSAKISPLERREYNDKLDALSPLIPAQVRPIFQLWRDGEASKLQLADERSRYSKLQQSTDSELDSLRQQQRFLREQLETTTRKLETLTDIERRLSTRSKPAATDLPDNIHTPKTDATQEDVKP</sequence>
<dbReference type="InterPro" id="IPR025262">
    <property type="entry name" value="QseG"/>
</dbReference>
<dbReference type="AlphaFoldDB" id="A0A1C4FXE3"/>
<keyword evidence="3" id="KW-1185">Reference proteome</keyword>
<proteinExistence type="predicted"/>
<dbReference type="Proteomes" id="UP000198515">
    <property type="component" value="Unassembled WGS sequence"/>
</dbReference>
<gene>
    <name evidence="2" type="ORF">GA0061070_104433</name>
</gene>
<protein>
    <submittedName>
        <fullName evidence="2">YfhG lipoprotein</fullName>
    </submittedName>
</protein>
<dbReference type="RefSeq" id="WP_090137494.1">
    <property type="nucleotide sequence ID" value="NZ_FMBC01000044.1"/>
</dbReference>